<comment type="caution">
    <text evidence="1">The sequence shown here is derived from an EMBL/GenBank/DDBJ whole genome shotgun (WGS) entry which is preliminary data.</text>
</comment>
<keyword evidence="2" id="KW-1185">Reference proteome</keyword>
<protein>
    <submittedName>
        <fullName evidence="1">Uncharacterized protein</fullName>
    </submittedName>
</protein>
<evidence type="ECO:0000313" key="1">
    <source>
        <dbReference type="EMBL" id="GGW53610.1"/>
    </source>
</evidence>
<organism evidence="1 2">
    <name type="scientific">Alishewanella tabrizica</name>
    <dbReference type="NCBI Taxonomy" id="671278"/>
    <lineage>
        <taxon>Bacteria</taxon>
        <taxon>Pseudomonadati</taxon>
        <taxon>Pseudomonadota</taxon>
        <taxon>Gammaproteobacteria</taxon>
        <taxon>Alteromonadales</taxon>
        <taxon>Alteromonadaceae</taxon>
        <taxon>Alishewanella</taxon>
    </lineage>
</organism>
<sequence>MKRQSLIKLVTSLKKSRLAGFFLLGLLLGCQPTALQEEQQLMLAAKTDAIAAKRLARQRLASNELPAALAWWRQAARLGAQDALEHAIRLQIRLEGKLATAHWLTQQPHLPTLNNPAILAELGIWSKNVPQTDVAAWQHTAGCALTLQPVVSHAQGERTWQALLNAWQHDPQLAQLPVCFKPLLRVNSTELNCSEQLGQRITCNYAVLAPRVAQGDFQQLLVMAGRGVASYNNGIVQLPEEASLGLLRHEFMHIAGFLDEYALAPIIAKTLCQPGRMAPNLLVGNDSKVVARYAKRYGVAQTSLQLTPVDTCNAVGLQAYRPIAVITPMRHLDAPMPALYQQLLLKALATPQQLMPVQYYFAYLARQEQAWQNWQHFMQGAAAFGYPAAISALAVEVGE</sequence>
<dbReference type="Proteomes" id="UP000634667">
    <property type="component" value="Unassembled WGS sequence"/>
</dbReference>
<reference evidence="2" key="1">
    <citation type="journal article" date="2019" name="Int. J. Syst. Evol. Microbiol.">
        <title>The Global Catalogue of Microorganisms (GCM) 10K type strain sequencing project: providing services to taxonomists for standard genome sequencing and annotation.</title>
        <authorList>
            <consortium name="The Broad Institute Genomics Platform"/>
            <consortium name="The Broad Institute Genome Sequencing Center for Infectious Disease"/>
            <person name="Wu L."/>
            <person name="Ma J."/>
        </authorList>
    </citation>
    <scope>NUCLEOTIDE SEQUENCE [LARGE SCALE GENOMIC DNA]</scope>
    <source>
        <strain evidence="2">KCTC 23723</strain>
    </source>
</reference>
<accession>A0ABQ2WG33</accession>
<dbReference type="EMBL" id="BMYR01000002">
    <property type="protein sequence ID" value="GGW53610.1"/>
    <property type="molecule type" value="Genomic_DNA"/>
</dbReference>
<dbReference type="RefSeq" id="WP_189480604.1">
    <property type="nucleotide sequence ID" value="NZ_BMYR01000002.1"/>
</dbReference>
<proteinExistence type="predicted"/>
<dbReference type="PROSITE" id="PS51257">
    <property type="entry name" value="PROKAR_LIPOPROTEIN"/>
    <property type="match status" value="1"/>
</dbReference>
<gene>
    <name evidence="1" type="ORF">GCM10008111_07290</name>
</gene>
<name>A0ABQ2WG33_9ALTE</name>
<evidence type="ECO:0000313" key="2">
    <source>
        <dbReference type="Proteomes" id="UP000634667"/>
    </source>
</evidence>